<evidence type="ECO:0000256" key="1">
    <source>
        <dbReference type="SAM" id="Phobius"/>
    </source>
</evidence>
<dbReference type="AlphaFoldDB" id="A0A3P6FCB5"/>
<keyword evidence="1" id="KW-0812">Transmembrane</keyword>
<reference evidence="2" key="1">
    <citation type="submission" date="2018-11" db="EMBL/GenBank/DDBJ databases">
        <authorList>
            <consortium name="Genoscope - CEA"/>
            <person name="William W."/>
        </authorList>
    </citation>
    <scope>NUCLEOTIDE SEQUENCE</scope>
</reference>
<gene>
    <name evidence="2" type="ORF">BOLC8T48626H</name>
</gene>
<accession>A0A3P6FCB5</accession>
<dbReference type="EMBL" id="LR031879">
    <property type="protein sequence ID" value="VDD55397.1"/>
    <property type="molecule type" value="Genomic_DNA"/>
</dbReference>
<sequence length="98" mass="11329">MLSSLGTWFLVKLSTTRRESLFRMKMELRLSTECGTLSVLSWQLLFSVVLITFTLNLVLKFCTLVLLLEPQSLMCLILLDPRDVSTRLSFLTEVVEIW</sequence>
<organism evidence="2">
    <name type="scientific">Brassica oleracea</name>
    <name type="common">Wild cabbage</name>
    <dbReference type="NCBI Taxonomy" id="3712"/>
    <lineage>
        <taxon>Eukaryota</taxon>
        <taxon>Viridiplantae</taxon>
        <taxon>Streptophyta</taxon>
        <taxon>Embryophyta</taxon>
        <taxon>Tracheophyta</taxon>
        <taxon>Spermatophyta</taxon>
        <taxon>Magnoliopsida</taxon>
        <taxon>eudicotyledons</taxon>
        <taxon>Gunneridae</taxon>
        <taxon>Pentapetalae</taxon>
        <taxon>rosids</taxon>
        <taxon>malvids</taxon>
        <taxon>Brassicales</taxon>
        <taxon>Brassicaceae</taxon>
        <taxon>Brassiceae</taxon>
        <taxon>Brassica</taxon>
    </lineage>
</organism>
<name>A0A3P6FCB5_BRAOL</name>
<keyword evidence="1" id="KW-0472">Membrane</keyword>
<feature type="transmembrane region" description="Helical" evidence="1">
    <location>
        <begin position="42"/>
        <end position="68"/>
    </location>
</feature>
<keyword evidence="1" id="KW-1133">Transmembrane helix</keyword>
<evidence type="ECO:0000313" key="2">
    <source>
        <dbReference type="EMBL" id="VDD55397.1"/>
    </source>
</evidence>
<protein>
    <submittedName>
        <fullName evidence="2">Uncharacterized protein</fullName>
    </submittedName>
</protein>
<proteinExistence type="predicted"/>